<dbReference type="PANTHER" id="PTHR43858">
    <property type="entry name" value="ENERGY-DEPENDENT TRANSLATIONAL THROTTLE PROTEIN ETTA"/>
    <property type="match status" value="1"/>
</dbReference>
<feature type="binding site" evidence="12">
    <location>
        <begin position="38"/>
        <end position="45"/>
    </location>
    <ligand>
        <name>ATP</name>
        <dbReference type="ChEBI" id="CHEBI:30616"/>
        <label>1</label>
    </ligand>
</feature>
<dbReference type="InterPro" id="IPR027417">
    <property type="entry name" value="P-loop_NTPase"/>
</dbReference>
<dbReference type="GO" id="GO:0005524">
    <property type="term" value="F:ATP binding"/>
    <property type="evidence" value="ECO:0007669"/>
    <property type="project" value="UniProtKB-UniRule"/>
</dbReference>
<evidence type="ECO:0000256" key="11">
    <source>
        <dbReference type="ARBA" id="ARBA00022917"/>
    </source>
</evidence>
<evidence type="ECO:0000313" key="15">
    <source>
        <dbReference type="Proteomes" id="UP000000387"/>
    </source>
</evidence>
<evidence type="ECO:0000256" key="10">
    <source>
        <dbReference type="ARBA" id="ARBA00022884"/>
    </source>
</evidence>
<comment type="similarity">
    <text evidence="1 12">Belongs to the ABC transporter superfamily. ABCF family. Translational throttle EttA subfamily.</text>
</comment>
<dbReference type="SMART" id="SM00382">
    <property type="entry name" value="AAA"/>
    <property type="match status" value="2"/>
</dbReference>
<keyword evidence="10 12" id="KW-0694">RNA-binding</keyword>
<dbReference type="GO" id="GO:0000049">
    <property type="term" value="F:tRNA binding"/>
    <property type="evidence" value="ECO:0007669"/>
    <property type="project" value="UniProtKB-UniRule"/>
</dbReference>
<comment type="catalytic activity">
    <reaction evidence="12">
        <text>ATP + H2O = ADP + phosphate + H(+)</text>
        <dbReference type="Rhea" id="RHEA:13065"/>
        <dbReference type="ChEBI" id="CHEBI:15377"/>
        <dbReference type="ChEBI" id="CHEBI:15378"/>
        <dbReference type="ChEBI" id="CHEBI:30616"/>
        <dbReference type="ChEBI" id="CHEBI:43474"/>
        <dbReference type="ChEBI" id="CHEBI:456216"/>
    </reaction>
</comment>
<dbReference type="PROSITE" id="PS50893">
    <property type="entry name" value="ABC_TRANSPORTER_2"/>
    <property type="match status" value="2"/>
</dbReference>
<evidence type="ECO:0000256" key="8">
    <source>
        <dbReference type="ARBA" id="ARBA00022840"/>
    </source>
</evidence>
<dbReference type="AlphaFoldDB" id="E3H3D5"/>
<feature type="domain" description="ABC transporter" evidence="13">
    <location>
        <begin position="5"/>
        <end position="258"/>
    </location>
</feature>
<evidence type="ECO:0000256" key="2">
    <source>
        <dbReference type="ARBA" id="ARBA00022490"/>
    </source>
</evidence>
<dbReference type="CDD" id="cd03221">
    <property type="entry name" value="ABCF_EF-3"/>
    <property type="match status" value="2"/>
</dbReference>
<dbReference type="eggNOG" id="COG0488">
    <property type="taxonomic scope" value="Bacteria"/>
</dbReference>
<comment type="domain">
    <text evidence="12">The P-site tRNA interaction motif (PtIM domain) probably interacts with the P-site tRNA(fMet) as well as the 23S rRNA.</text>
</comment>
<feature type="binding site" evidence="12">
    <location>
        <begin position="356"/>
        <end position="363"/>
    </location>
    <ligand>
        <name>ATP</name>
        <dbReference type="ChEBI" id="CHEBI:30616"/>
        <label>2</label>
    </ligand>
</feature>
<reference evidence="15" key="1">
    <citation type="submission" date="2010-10" db="EMBL/GenBank/DDBJ databases">
        <title>The complete genome of Rothia dentocariosa ATCC 17931.</title>
        <authorList>
            <person name="Muzny D."/>
            <person name="Qin X."/>
            <person name="Buhay C."/>
            <person name="Dugan-Rocha S."/>
            <person name="Ding Y."/>
            <person name="Chen G."/>
            <person name="Hawes A."/>
            <person name="Holder M."/>
            <person name="Jhangiani S."/>
            <person name="Johnson A."/>
            <person name="Khan Z."/>
            <person name="Li Z."/>
            <person name="Liu W."/>
            <person name="Liu X."/>
            <person name="Perez L."/>
            <person name="Shen H."/>
            <person name="Wang Q."/>
            <person name="Watt J."/>
            <person name="Xi L."/>
            <person name="Xin Y."/>
            <person name="Zhou J."/>
            <person name="Deng J."/>
            <person name="Jiang H."/>
            <person name="Liu Y."/>
            <person name="Qu J."/>
            <person name="Song X.-Z."/>
            <person name="Zhang L."/>
            <person name="Villasana D."/>
            <person name="Johnson A."/>
            <person name="Liu J."/>
            <person name="Liyanage D."/>
            <person name="Lorensuhewa L."/>
            <person name="Robinson T."/>
            <person name="Song A."/>
            <person name="Song B.-B."/>
            <person name="Dinh H."/>
            <person name="Thornton R."/>
            <person name="Coyle M."/>
            <person name="Francisco L."/>
            <person name="Jackson L."/>
            <person name="Javaid M."/>
            <person name="Korchina V."/>
            <person name="Kovar C."/>
            <person name="Mata R."/>
            <person name="Mathew T."/>
            <person name="Ngo R."/>
            <person name="Nguyen L."/>
            <person name="Nguyen N."/>
            <person name="Okwuonu G."/>
            <person name="Ongeri F."/>
            <person name="Pham C."/>
            <person name="Simmons D."/>
            <person name="Wilczek-Boney K."/>
            <person name="Hale W."/>
            <person name="Jakkamsetti A."/>
            <person name="Pham P."/>
            <person name="Ruth R."/>
            <person name="San Lucas F."/>
            <person name="Warren J."/>
            <person name="Zhang J."/>
            <person name="Zhao Z."/>
            <person name="Zhou C."/>
            <person name="Zhu D."/>
            <person name="Lee S."/>
            <person name="Bess C."/>
            <person name="Blankenburg K."/>
            <person name="Forbes L."/>
            <person name="Fu Q."/>
            <person name="Gubbala S."/>
            <person name="Hirani K."/>
            <person name="Jayaseelan J.C."/>
            <person name="Lara F."/>
            <person name="Munidasa M."/>
            <person name="Palculict T."/>
            <person name="Patil S."/>
            <person name="Pu L.-L."/>
            <person name="Saada N."/>
            <person name="Tang L."/>
            <person name="Weissenberger G."/>
            <person name="Zhu Y."/>
            <person name="Hemphill L."/>
            <person name="Shang Y."/>
            <person name="Youmans B."/>
            <person name="Ayvaz T."/>
            <person name="Ross M."/>
            <person name="Santibanez J."/>
            <person name="Aqrawi P."/>
            <person name="Gross S."/>
            <person name="Joshi V."/>
            <person name="Fowler G."/>
            <person name="Nazareth L."/>
            <person name="Reid J."/>
            <person name="Worley K."/>
            <person name="Petrosino J."/>
            <person name="Highlander S."/>
            <person name="Gibbs R."/>
        </authorList>
    </citation>
    <scope>NUCLEOTIDE SEQUENCE [LARGE SCALE GENOMIC DNA]</scope>
    <source>
        <strain evidence="15">ATCC 17931 / CDC X599 / XDIA</strain>
    </source>
</reference>
<keyword evidence="2 12" id="KW-0963">Cytoplasm</keyword>
<organism evidence="14 15">
    <name type="scientific">Rothia dentocariosa (strain ATCC 17931 / CDC X599 / XDIA)</name>
    <dbReference type="NCBI Taxonomy" id="762948"/>
    <lineage>
        <taxon>Bacteria</taxon>
        <taxon>Bacillati</taxon>
        <taxon>Actinomycetota</taxon>
        <taxon>Actinomycetes</taxon>
        <taxon>Micrococcales</taxon>
        <taxon>Micrococcaceae</taxon>
        <taxon>Rothia</taxon>
    </lineage>
</organism>
<keyword evidence="4 12" id="KW-0699">rRNA-binding</keyword>
<dbReference type="GO" id="GO:0045900">
    <property type="term" value="P:negative regulation of translational elongation"/>
    <property type="evidence" value="ECO:0007669"/>
    <property type="project" value="UniProtKB-UniRule"/>
</dbReference>
<dbReference type="SUPFAM" id="SSF52540">
    <property type="entry name" value="P-loop containing nucleoside triphosphate hydrolases"/>
    <property type="match status" value="2"/>
</dbReference>
<dbReference type="GO" id="GO:0019843">
    <property type="term" value="F:rRNA binding"/>
    <property type="evidence" value="ECO:0007669"/>
    <property type="project" value="UniProtKB-UniRule"/>
</dbReference>
<dbReference type="PANTHER" id="PTHR43858:SF1">
    <property type="entry name" value="ABC TRANSPORTER-RELATED PROTEIN"/>
    <property type="match status" value="1"/>
</dbReference>
<dbReference type="Gene3D" id="3.40.50.300">
    <property type="entry name" value="P-loop containing nucleotide triphosphate hydrolases"/>
    <property type="match status" value="2"/>
</dbReference>
<sequence>MAEFIYTMTKARKTVGDKVILNDVSMSFFPGAKIGMVGPNGAGKSTILKIMAGLDQPSNGEARLSPEYSVGILLQEPPLNEEKTVLGNVEEGVGEIKAKLDRFNEISALMAEPDADFDALMEEMGKLQEAIDAANAWDLDSQLEQAMEALRCPPADAPVTHLSGGERRRVALCKLLLQKPDLLLLDEPTNHLDAESVLWLEQHLQSYEGAVIAITHDRYFLDHVAEWIAEVDRGNLYPYEGNYSTYLEKKRARLEVQGKKDAKLAKRLNEELEWVRSNSKGRQAKSKARLARYEEMAAEAEKTRKLDFEEIQIPPGPRLGNLVIEAENLQKGFDGRSLINGLSFSLPRNGIVGVIGPNGVGKSTLFKTIVGLEELDGGSLKVGETVKISYVDQNRSNIDPEKSLWEVVSDGLDYIQVGNVEMPSRAYVSAFGFKGPDQQKKAGVLSGGERNRLNLALTLKQGGNLLLLDEPTNDLDVETLASLENALLEFPGCAVVVSHDRWFLDRVATHILAWEGTEENPDQWYWFEGNFESYEKNKIERLGPEAAKPHRVVHRKLTR</sequence>
<dbReference type="InterPro" id="IPR022374">
    <property type="entry name" value="EttA"/>
</dbReference>
<dbReference type="GO" id="GO:0005737">
    <property type="term" value="C:cytoplasm"/>
    <property type="evidence" value="ECO:0007669"/>
    <property type="project" value="UniProtKB-SubCell"/>
</dbReference>
<dbReference type="EMBL" id="CP002280">
    <property type="protein sequence ID" value="ADP41570.1"/>
    <property type="molecule type" value="Genomic_DNA"/>
</dbReference>
<dbReference type="KEGG" id="rdn:HMPREF0733_12113"/>
<gene>
    <name evidence="12" type="primary">ettA</name>
    <name evidence="14" type="ordered locus">HMPREF0733_12113</name>
</gene>
<comment type="subunit">
    <text evidence="12">Monomer. Probably contacts ribosomal proteins L1, L5, L33 and S7, the 16S and 23S rRNA and the P-site containing tRNA(fMet).</text>
</comment>
<feature type="domain" description="ABC transporter" evidence="13">
    <location>
        <begin position="324"/>
        <end position="541"/>
    </location>
</feature>
<evidence type="ECO:0000256" key="12">
    <source>
        <dbReference type="HAMAP-Rule" id="MF_00847"/>
    </source>
</evidence>
<evidence type="ECO:0000256" key="5">
    <source>
        <dbReference type="ARBA" id="ARBA00022737"/>
    </source>
</evidence>
<dbReference type="Pfam" id="PF00005">
    <property type="entry name" value="ABC_tran"/>
    <property type="match status" value="2"/>
</dbReference>
<dbReference type="NCBIfam" id="TIGR03719">
    <property type="entry name" value="ABC_ABC_ChvD"/>
    <property type="match status" value="1"/>
</dbReference>
<evidence type="ECO:0000256" key="3">
    <source>
        <dbReference type="ARBA" id="ARBA00022555"/>
    </source>
</evidence>
<dbReference type="GO" id="GO:0043022">
    <property type="term" value="F:ribosome binding"/>
    <property type="evidence" value="ECO:0007669"/>
    <property type="project" value="UniProtKB-UniRule"/>
</dbReference>
<dbReference type="InterPro" id="IPR003593">
    <property type="entry name" value="AAA+_ATPase"/>
</dbReference>
<dbReference type="HAMAP" id="MF_00847">
    <property type="entry name" value="EttA"/>
    <property type="match status" value="1"/>
</dbReference>
<comment type="domain">
    <text evidence="12">The arm domain is inserted in the first ABC transporter domain. Probably contacts ribosomal protein L1.</text>
</comment>
<dbReference type="InterPro" id="IPR032781">
    <property type="entry name" value="ABC_tran_Xtn"/>
</dbReference>
<evidence type="ECO:0000259" key="13">
    <source>
        <dbReference type="PROSITE" id="PS50893"/>
    </source>
</evidence>
<comment type="subcellular location">
    <subcellularLocation>
        <location evidence="12">Cytoplasm</location>
    </subcellularLocation>
    <text evidence="12">Associates with ribosomes and polysomes.</text>
</comment>
<evidence type="ECO:0000256" key="4">
    <source>
        <dbReference type="ARBA" id="ARBA00022730"/>
    </source>
</evidence>
<accession>E3H3D5</accession>
<evidence type="ECO:0000313" key="14">
    <source>
        <dbReference type="EMBL" id="ADP41570.1"/>
    </source>
</evidence>
<keyword evidence="5 12" id="KW-0677">Repeat</keyword>
<dbReference type="NCBIfam" id="NF008775">
    <property type="entry name" value="PRK11819.1"/>
    <property type="match status" value="1"/>
</dbReference>
<dbReference type="Proteomes" id="UP000000387">
    <property type="component" value="Chromosome"/>
</dbReference>
<dbReference type="FunFam" id="3.40.50.300:FF:000011">
    <property type="entry name" value="Putative ABC transporter ATP-binding component"/>
    <property type="match status" value="1"/>
</dbReference>
<proteinExistence type="inferred from homology"/>
<keyword evidence="7 12" id="KW-0378">Hydrolase</keyword>
<evidence type="ECO:0000256" key="6">
    <source>
        <dbReference type="ARBA" id="ARBA00022741"/>
    </source>
</evidence>
<keyword evidence="8 12" id="KW-0067">ATP-binding</keyword>
<dbReference type="FunFam" id="3.40.50.300:FF:000183">
    <property type="entry name" value="ABC transporter ATP-binding protein yjjK"/>
    <property type="match status" value="1"/>
</dbReference>
<keyword evidence="6 12" id="KW-0547">Nucleotide-binding</keyword>
<evidence type="ECO:0000256" key="9">
    <source>
        <dbReference type="ARBA" id="ARBA00022845"/>
    </source>
</evidence>
<dbReference type="Pfam" id="PF12848">
    <property type="entry name" value="ABC_tran_Xtn"/>
    <property type="match status" value="1"/>
</dbReference>
<name>E3H3D5_ROTDC</name>
<dbReference type="RefSeq" id="WP_013399225.1">
    <property type="nucleotide sequence ID" value="NC_014643.1"/>
</dbReference>
<protein>
    <recommendedName>
        <fullName evidence="12">Energy-dependent translational throttle protein EttA</fullName>
        <ecNumber evidence="12">3.6.1.-</ecNumber>
    </recommendedName>
    <alternativeName>
        <fullName evidence="12">Translational regulatory factor EttA</fullName>
    </alternativeName>
</protein>
<dbReference type="GO" id="GO:0006412">
    <property type="term" value="P:translation"/>
    <property type="evidence" value="ECO:0007669"/>
    <property type="project" value="UniProtKB-KW"/>
</dbReference>
<keyword evidence="3 12" id="KW-0820">tRNA-binding</keyword>
<dbReference type="InterPro" id="IPR017871">
    <property type="entry name" value="ABC_transporter-like_CS"/>
</dbReference>
<dbReference type="HOGENOM" id="CLU_000604_36_0_11"/>
<keyword evidence="11 12" id="KW-0648">Protein biosynthesis</keyword>
<feature type="region of interest" description="Arm" evidence="12">
    <location>
        <begin position="94"/>
        <end position="138"/>
    </location>
</feature>
<dbReference type="EC" id="3.6.1.-" evidence="12"/>
<comment type="caution">
    <text evidence="12">Lacks conserved residue(s) required for the propagation of feature annotation.</text>
</comment>
<dbReference type="GeneID" id="29744142"/>
<evidence type="ECO:0000256" key="7">
    <source>
        <dbReference type="ARBA" id="ARBA00022801"/>
    </source>
</evidence>
<comment type="function">
    <text evidence="12">A translation factor that gates the progression of the 70S ribosomal initiation complex (IC, containing tRNA(fMet) in the P-site) into the translation elongation cycle by using a mechanism sensitive to the ATP/ADP ratio. Binds to the 70S ribosome E-site where it modulates the state of the translating ribosome during subunit translocation. ATP hydrolysis probably frees it from the ribosome, which can enter the elongation phase.</text>
</comment>
<evidence type="ECO:0000256" key="1">
    <source>
        <dbReference type="ARBA" id="ARBA00005868"/>
    </source>
</evidence>
<dbReference type="PROSITE" id="PS00211">
    <property type="entry name" value="ABC_TRANSPORTER_1"/>
    <property type="match status" value="2"/>
</dbReference>
<dbReference type="InterPro" id="IPR003439">
    <property type="entry name" value="ABC_transporter-like_ATP-bd"/>
</dbReference>
<dbReference type="GO" id="GO:0016887">
    <property type="term" value="F:ATP hydrolysis activity"/>
    <property type="evidence" value="ECO:0007669"/>
    <property type="project" value="UniProtKB-UniRule"/>
</dbReference>
<keyword evidence="9 12" id="KW-0810">Translation regulation</keyword>